<keyword evidence="3" id="KW-1185">Reference proteome</keyword>
<reference evidence="3" key="1">
    <citation type="submission" date="2024-04" db="EMBL/GenBank/DDBJ databases">
        <authorList>
            <person name="Shaw F."/>
            <person name="Minotto A."/>
        </authorList>
    </citation>
    <scope>NUCLEOTIDE SEQUENCE [LARGE SCALE GENOMIC DNA]</scope>
</reference>
<sequence length="242" mass="26390">MSPSKPIRNIKVHVPRHNSQRLGPAGTARVQALAKRKRIRVDVRQTAYEPSNILAQAIESASQWNSLLMTARAERGPQWDVGTQQFLVDENSDLFYDPTPLREYLTEGRDESEDNEPSSSTKPPVPRPDFSAHSIPGTPQLNRRNPSMPPPAQPHMSFSPRHTGFPPQSMPFPNMGGPISPGQFYGNPGGDHSMSSPMRMGGMGMAMDGMGGMGGMSMGSPNVGRRMSTRGMSMDDGYGGMH</sequence>
<evidence type="ECO:0000313" key="3">
    <source>
        <dbReference type="Proteomes" id="UP001497453"/>
    </source>
</evidence>
<organism evidence="2 3">
    <name type="scientific">Somion occarium</name>
    <dbReference type="NCBI Taxonomy" id="3059160"/>
    <lineage>
        <taxon>Eukaryota</taxon>
        <taxon>Fungi</taxon>
        <taxon>Dikarya</taxon>
        <taxon>Basidiomycota</taxon>
        <taxon>Agaricomycotina</taxon>
        <taxon>Agaricomycetes</taxon>
        <taxon>Polyporales</taxon>
        <taxon>Cerrenaceae</taxon>
        <taxon>Somion</taxon>
    </lineage>
</organism>
<dbReference type="Proteomes" id="UP001497453">
    <property type="component" value="Chromosome 9"/>
</dbReference>
<protein>
    <submittedName>
        <fullName evidence="2">Uncharacterized protein</fullName>
    </submittedName>
</protein>
<accession>A0ABP1EAN7</accession>
<evidence type="ECO:0000313" key="2">
    <source>
        <dbReference type="EMBL" id="CAL1716264.1"/>
    </source>
</evidence>
<feature type="region of interest" description="Disordered" evidence="1">
    <location>
        <begin position="107"/>
        <end position="174"/>
    </location>
</feature>
<name>A0ABP1EAN7_9APHY</name>
<dbReference type="EMBL" id="OZ037952">
    <property type="protein sequence ID" value="CAL1716264.1"/>
    <property type="molecule type" value="Genomic_DNA"/>
</dbReference>
<gene>
    <name evidence="2" type="ORF">GFSPODELE1_LOCUS10674</name>
</gene>
<proteinExistence type="predicted"/>
<evidence type="ECO:0000256" key="1">
    <source>
        <dbReference type="SAM" id="MobiDB-lite"/>
    </source>
</evidence>